<dbReference type="InterPro" id="IPR036770">
    <property type="entry name" value="Ankyrin_rpt-contain_sf"/>
</dbReference>
<dbReference type="EMBL" id="CAJPWZ010002690">
    <property type="protein sequence ID" value="CAG2243046.1"/>
    <property type="molecule type" value="Genomic_DNA"/>
</dbReference>
<dbReference type="Pfam" id="PF12796">
    <property type="entry name" value="Ank_2"/>
    <property type="match status" value="1"/>
</dbReference>
<dbReference type="Gene3D" id="3.30.460.90">
    <property type="match status" value="1"/>
</dbReference>
<dbReference type="PROSITE" id="PS50088">
    <property type="entry name" value="ANK_REPEAT"/>
    <property type="match status" value="2"/>
</dbReference>
<dbReference type="PROSITE" id="PS50297">
    <property type="entry name" value="ANK_REP_REGION"/>
    <property type="match status" value="2"/>
</dbReference>
<keyword evidence="5" id="KW-1185">Reference proteome</keyword>
<dbReference type="Gene3D" id="1.25.40.20">
    <property type="entry name" value="Ankyrin repeat-containing domain"/>
    <property type="match status" value="1"/>
</dbReference>
<name>A0A8S3UAZ0_MYTED</name>
<keyword evidence="2 3" id="KW-0040">ANK repeat</keyword>
<evidence type="ECO:0000313" key="5">
    <source>
        <dbReference type="Proteomes" id="UP000683360"/>
    </source>
</evidence>
<evidence type="ECO:0000313" key="4">
    <source>
        <dbReference type="EMBL" id="CAG2243046.1"/>
    </source>
</evidence>
<evidence type="ECO:0000256" key="2">
    <source>
        <dbReference type="ARBA" id="ARBA00023043"/>
    </source>
</evidence>
<dbReference type="AlphaFoldDB" id="A0A8S3UAZ0"/>
<proteinExistence type="predicted"/>
<feature type="repeat" description="ANK" evidence="3">
    <location>
        <begin position="88"/>
        <end position="120"/>
    </location>
</feature>
<gene>
    <name evidence="4" type="ORF">MEDL_55197</name>
</gene>
<feature type="repeat" description="ANK" evidence="3">
    <location>
        <begin position="18"/>
        <end position="52"/>
    </location>
</feature>
<evidence type="ECO:0000256" key="3">
    <source>
        <dbReference type="PROSITE-ProRule" id="PRU00023"/>
    </source>
</evidence>
<evidence type="ECO:0000256" key="1">
    <source>
        <dbReference type="ARBA" id="ARBA00022737"/>
    </source>
</evidence>
<comment type="caution">
    <text evidence="4">The sequence shown here is derived from an EMBL/GenBank/DDBJ whole genome shotgun (WGS) entry which is preliminary data.</text>
</comment>
<accession>A0A8S3UAZ0</accession>
<organism evidence="4 5">
    <name type="scientific">Mytilus edulis</name>
    <name type="common">Blue mussel</name>
    <dbReference type="NCBI Taxonomy" id="6550"/>
    <lineage>
        <taxon>Eukaryota</taxon>
        <taxon>Metazoa</taxon>
        <taxon>Spiralia</taxon>
        <taxon>Lophotrochozoa</taxon>
        <taxon>Mollusca</taxon>
        <taxon>Bivalvia</taxon>
        <taxon>Autobranchia</taxon>
        <taxon>Pteriomorphia</taxon>
        <taxon>Mytilida</taxon>
        <taxon>Mytiloidea</taxon>
        <taxon>Mytilidae</taxon>
        <taxon>Mytilinae</taxon>
        <taxon>Mytilus</taxon>
    </lineage>
</organism>
<dbReference type="PANTHER" id="PTHR46680:SF3">
    <property type="entry name" value="NF-KAPPA-B INHIBITOR CACTUS"/>
    <property type="match status" value="1"/>
</dbReference>
<dbReference type="SMART" id="SM00248">
    <property type="entry name" value="ANK"/>
    <property type="match status" value="3"/>
</dbReference>
<dbReference type="InterPro" id="IPR051070">
    <property type="entry name" value="NF-kappa-B_inhibitor"/>
</dbReference>
<dbReference type="OrthoDB" id="4735278at2759"/>
<dbReference type="PANTHER" id="PTHR46680">
    <property type="entry name" value="NF-KAPPA-B INHIBITOR ALPHA"/>
    <property type="match status" value="1"/>
</dbReference>
<dbReference type="SUPFAM" id="SSF48403">
    <property type="entry name" value="Ankyrin repeat"/>
    <property type="match status" value="1"/>
</dbReference>
<reference evidence="4" key="1">
    <citation type="submission" date="2021-03" db="EMBL/GenBank/DDBJ databases">
        <authorList>
            <person name="Bekaert M."/>
        </authorList>
    </citation>
    <scope>NUCLEOTIDE SEQUENCE</scope>
</reference>
<dbReference type="Proteomes" id="UP000683360">
    <property type="component" value="Unassembled WGS sequence"/>
</dbReference>
<sequence length="299" mass="34341">MITMLSEENADINNADIYGITPLHLSTTFGPDDLDVLVTLLDIGADVMRKTNTGATALHWACKIYNMAHVLIFTYRQKGYNIDITDKYGSTALHWAVWYRNLQACQKLLQFGADVNIQDMAGKTAIDLAKTLHFDDFHKLLTTYDTMESLEIQEPILKCNGSDPIFCCPLLKYIRKENDKVNVKEYIEHVNYHKTSLCKSISIVLGSSNMGMFYEIEENITVPEKIDNLMQLLCARVANRNKLFLCELRLAGSSFEGTKVRLRDEFDYLWCLKELGRHSFPLNLLHIRKVLLNFDLRMI</sequence>
<protein>
    <submittedName>
        <fullName evidence="4">Uncharacterized protein</fullName>
    </submittedName>
</protein>
<keyword evidence="1" id="KW-0677">Repeat</keyword>
<dbReference type="InterPro" id="IPR002110">
    <property type="entry name" value="Ankyrin_rpt"/>
</dbReference>